<name>A0ABV0G6P3_9BURK</name>
<accession>A0ABV0G6P3</accession>
<sequence length="257" mass="27634">MATRPALPPGEAPLNAATVDRLLANLGADMVLVGGQALAFWMSRFGVDADGVAISNDGDALGSVERATQLAESLQARLELPARSSRTAIVAQLRLPGPGGDARNIDVLHQLYTIAGPRKSAEFTRRVIAGSVEVEWRPGRLIRVMEPFDVLESRAQNAVGLLEDKGPHVVTQSRWAVLVAQEALLRLARDAASAQRLGAQLQRVYTLARSQVGKRLLAERGVELLEAVDVEALRALAPTHSRQLDAIKRSAAQRRGP</sequence>
<evidence type="ECO:0008006" key="3">
    <source>
        <dbReference type="Google" id="ProtNLM"/>
    </source>
</evidence>
<dbReference type="Proteomes" id="UP001495147">
    <property type="component" value="Unassembled WGS sequence"/>
</dbReference>
<reference evidence="1 2" key="1">
    <citation type="submission" date="2024-05" db="EMBL/GenBank/DDBJ databases">
        <title>Roseateles sp. DJS-2-20 16S ribosomal RNA gene Genome sequencing and assembly.</title>
        <authorList>
            <person name="Woo H."/>
        </authorList>
    </citation>
    <scope>NUCLEOTIDE SEQUENCE [LARGE SCALE GENOMIC DNA]</scope>
    <source>
        <strain evidence="1 2">DJS-2-20</strain>
    </source>
</reference>
<organism evidence="1 2">
    <name type="scientific">Roseateles paludis</name>
    <dbReference type="NCBI Taxonomy" id="3145238"/>
    <lineage>
        <taxon>Bacteria</taxon>
        <taxon>Pseudomonadati</taxon>
        <taxon>Pseudomonadota</taxon>
        <taxon>Betaproteobacteria</taxon>
        <taxon>Burkholderiales</taxon>
        <taxon>Sphaerotilaceae</taxon>
        <taxon>Roseateles</taxon>
    </lineage>
</organism>
<keyword evidence="2" id="KW-1185">Reference proteome</keyword>
<comment type="caution">
    <text evidence="1">The sequence shown here is derived from an EMBL/GenBank/DDBJ whole genome shotgun (WGS) entry which is preliminary data.</text>
</comment>
<evidence type="ECO:0000313" key="2">
    <source>
        <dbReference type="Proteomes" id="UP001495147"/>
    </source>
</evidence>
<dbReference type="EMBL" id="JBDPZD010000006">
    <property type="protein sequence ID" value="MEO3693401.1"/>
    <property type="molecule type" value="Genomic_DNA"/>
</dbReference>
<gene>
    <name evidence="1" type="ORF">ABDJ85_18160</name>
</gene>
<protein>
    <recommendedName>
        <fullName evidence="3">Nucleotidyl transferase AbiEii/AbiGii toxin family protein</fullName>
    </recommendedName>
</protein>
<evidence type="ECO:0000313" key="1">
    <source>
        <dbReference type="EMBL" id="MEO3693401.1"/>
    </source>
</evidence>
<dbReference type="RefSeq" id="WP_347706210.1">
    <property type="nucleotide sequence ID" value="NZ_JBDPZD010000006.1"/>
</dbReference>
<proteinExistence type="predicted"/>